<dbReference type="Proteomes" id="UP001055811">
    <property type="component" value="Linkage Group LG08"/>
</dbReference>
<organism evidence="1 2">
    <name type="scientific">Cichorium intybus</name>
    <name type="common">Chicory</name>
    <dbReference type="NCBI Taxonomy" id="13427"/>
    <lineage>
        <taxon>Eukaryota</taxon>
        <taxon>Viridiplantae</taxon>
        <taxon>Streptophyta</taxon>
        <taxon>Embryophyta</taxon>
        <taxon>Tracheophyta</taxon>
        <taxon>Spermatophyta</taxon>
        <taxon>Magnoliopsida</taxon>
        <taxon>eudicotyledons</taxon>
        <taxon>Gunneridae</taxon>
        <taxon>Pentapetalae</taxon>
        <taxon>asterids</taxon>
        <taxon>campanulids</taxon>
        <taxon>Asterales</taxon>
        <taxon>Asteraceae</taxon>
        <taxon>Cichorioideae</taxon>
        <taxon>Cichorieae</taxon>
        <taxon>Cichoriinae</taxon>
        <taxon>Cichorium</taxon>
    </lineage>
</organism>
<comment type="caution">
    <text evidence="1">The sequence shown here is derived from an EMBL/GenBank/DDBJ whole genome shotgun (WGS) entry which is preliminary data.</text>
</comment>
<evidence type="ECO:0000313" key="2">
    <source>
        <dbReference type="Proteomes" id="UP001055811"/>
    </source>
</evidence>
<accession>A0ACB8ZVB9</accession>
<protein>
    <submittedName>
        <fullName evidence="1">Uncharacterized protein</fullName>
    </submittedName>
</protein>
<name>A0ACB8ZVB9_CICIN</name>
<reference evidence="2" key="1">
    <citation type="journal article" date="2022" name="Mol. Ecol. Resour.">
        <title>The genomes of chicory, endive, great burdock and yacon provide insights into Asteraceae palaeo-polyploidization history and plant inulin production.</title>
        <authorList>
            <person name="Fan W."/>
            <person name="Wang S."/>
            <person name="Wang H."/>
            <person name="Wang A."/>
            <person name="Jiang F."/>
            <person name="Liu H."/>
            <person name="Zhao H."/>
            <person name="Xu D."/>
            <person name="Zhang Y."/>
        </authorList>
    </citation>
    <scope>NUCLEOTIDE SEQUENCE [LARGE SCALE GENOMIC DNA]</scope>
    <source>
        <strain evidence="2">cv. Punajuju</strain>
    </source>
</reference>
<keyword evidence="2" id="KW-1185">Reference proteome</keyword>
<sequence length="127" mass="14196">MQEIAKCGSEQSGGFLDGIAPMVYSALDLAKFPFQPSLPNQELQKILSLYVLVKKVPEIYILGMKDHLTKKPLHFCQLMENNSMDPSCKDLSSQINDVLKDSEKQREPAHPPHLTGCATRRSDPTRA</sequence>
<proteinExistence type="predicted"/>
<evidence type="ECO:0000313" key="1">
    <source>
        <dbReference type="EMBL" id="KAI3701289.1"/>
    </source>
</evidence>
<gene>
    <name evidence="1" type="ORF">L2E82_45942</name>
</gene>
<reference evidence="1 2" key="2">
    <citation type="journal article" date="2022" name="Mol. Ecol. Resour.">
        <title>The genomes of chicory, endive, great burdock and yacon provide insights into Asteraceae paleo-polyploidization history and plant inulin production.</title>
        <authorList>
            <person name="Fan W."/>
            <person name="Wang S."/>
            <person name="Wang H."/>
            <person name="Wang A."/>
            <person name="Jiang F."/>
            <person name="Liu H."/>
            <person name="Zhao H."/>
            <person name="Xu D."/>
            <person name="Zhang Y."/>
        </authorList>
    </citation>
    <scope>NUCLEOTIDE SEQUENCE [LARGE SCALE GENOMIC DNA]</scope>
    <source>
        <strain evidence="2">cv. Punajuju</strain>
        <tissue evidence="1">Leaves</tissue>
    </source>
</reference>
<dbReference type="EMBL" id="CM042016">
    <property type="protein sequence ID" value="KAI3701289.1"/>
    <property type="molecule type" value="Genomic_DNA"/>
</dbReference>